<dbReference type="PROSITE" id="PS50268">
    <property type="entry name" value="CADHERIN_2"/>
    <property type="match status" value="4"/>
</dbReference>
<evidence type="ECO:0000256" key="1">
    <source>
        <dbReference type="ARBA" id="ARBA00004568"/>
    </source>
</evidence>
<dbReference type="Pfam" id="PF01049">
    <property type="entry name" value="CADH_Y-type_LIR"/>
    <property type="match status" value="1"/>
</dbReference>
<keyword evidence="16" id="KW-0732">Signal</keyword>
<dbReference type="InterPro" id="IPR015919">
    <property type="entry name" value="Cadherin-like_sf"/>
</dbReference>
<dbReference type="FunFam" id="2.60.40.60:FF:000068">
    <property type="entry name" value="Desmoglein 1"/>
    <property type="match status" value="1"/>
</dbReference>
<proteinExistence type="predicted"/>
<evidence type="ECO:0000256" key="14">
    <source>
        <dbReference type="RuleBase" id="RU004358"/>
    </source>
</evidence>
<feature type="signal peptide" evidence="16">
    <location>
        <begin position="1"/>
        <end position="25"/>
    </location>
</feature>
<dbReference type="PRINTS" id="PR00205">
    <property type="entry name" value="CADHERIN"/>
</dbReference>
<sequence>VSLSECVCVCVYALCSVFAVRQVFASAGAPVRKKRHWVLPPKNLTENKDYTKQPYIAKIRSDFDDGTNMVYSLEGVGANREPFHTFVVIPETGYIRVTRILDREKIDTYHLSGVAHFRNQTLAEKNIDIRIKVVDENDNDPVFGKMAPADVLELSPAGTTVMKVNATDADEKGTKNSQIAYSIVEQRPNNDMFLMRTDGTICVKKPVLDREVAEDRYVLVVKGQDLNGQAGGRSGTGTVTINVRDVNDNVPTLEKEQYDGTIDENVKGVEVMRIKAQDLDLEGTENWDAVFDIVKGNEAGYFSITTDPKTNEGVLMLLTSLLVQAVDYEDVKNLDLGLTVRNKAPYKTYPINIKVKNQPEGPRFDPKVKAIPVSEGGASINFQDVIAKYPAIDGDTLKPAENVRYAKGLDPDSWLTIDPKTAEIRLNKMPDRESPFLVNGTYFAQVLCISEDMPGKTATGTVAIQVEDLNDHCPTLTSSFRNLCTSDNAVVVNAADQDGEPNGPPFEFTLVPGGTEGKWQVEHLNDTAAILRAQETLWPGPYRVEFLVKDQQGEFCPEPQKVTVVVCTCEDGVNCGKRGAQGQVTKSSSLGPAGIGLLLLGLLLLLLAPLLLLFCRCGGAAGFPDLFTEMPFDTKSHLINYHTERQGENTVRGAGCQPFPFDLKGAPSLSGMNVGAYQEGVSGGYREGFWEMNQRSGGGGGGSAFYSDFQSGGGGGIFDGMALPDHFLQQYYDQELAVKDGMLVYDFEGRGSPAGSVSCSSLLESRDDLHFLDDLGPKFKTLAEVCGGQKTPEEPRAPPPQPPPPQPAVTRVERSTVRGSTELSTVRGSTELSAVRGSTERSESVTRSGGAAVRTQSVVLPQQQQPPIYYAAPPAVVQPMHYVVQPQVQSTLLLAQAPPTNLVLVQDAPAGPPHGSQTMMVVEGRVPSGSVKVLKGGLVQGGALQSGGLIQGGTIVQGGTLQSGGLIHGGALQSGGLIQGGTLQSGGLIQGGTLQSGGLIQGGTLQSGGLIQGGTLQSGGLIQGGTLQSGGLIQGGTLQSGGLIQGGTLQSGGLIQGGTLSGPQRMVVMESSSSSSGGGSGGGGGGGMNPGGGSQTRKTTRTTRTSSTLTSAPR</sequence>
<accession>A0A672FN50</accession>
<feature type="compositionally biased region" description="Gly residues" evidence="15">
    <location>
        <begin position="1076"/>
        <end position="1094"/>
    </location>
</feature>
<keyword evidence="6 12" id="KW-0106">Calcium</keyword>
<dbReference type="GO" id="GO:0045216">
    <property type="term" value="P:cell-cell junction organization"/>
    <property type="evidence" value="ECO:0007669"/>
    <property type="project" value="UniProtKB-ARBA"/>
</dbReference>
<dbReference type="FunFam" id="2.60.40.60:FF:000031">
    <property type="entry name" value="Cadherin 3"/>
    <property type="match status" value="1"/>
</dbReference>
<dbReference type="FunFam" id="2.60.40.60:FF:000074">
    <property type="entry name" value="Desmoglein 4"/>
    <property type="match status" value="1"/>
</dbReference>
<dbReference type="GO" id="GO:0030057">
    <property type="term" value="C:desmosome"/>
    <property type="evidence" value="ECO:0007669"/>
    <property type="project" value="UniProtKB-SubCell"/>
</dbReference>
<dbReference type="PANTHER" id="PTHR24025:SF29">
    <property type="entry name" value="DESMOGLEIN-2-LIKE-RELATED"/>
    <property type="match status" value="1"/>
</dbReference>
<evidence type="ECO:0000256" key="2">
    <source>
        <dbReference type="ARBA" id="ARBA00022475"/>
    </source>
</evidence>
<keyword evidence="10" id="KW-0472">Membrane</keyword>
<organism evidence="18 19">
    <name type="scientific">Salarias fasciatus</name>
    <name type="common">Jewelled blenny</name>
    <name type="synonym">Blennius fasciatus</name>
    <dbReference type="NCBI Taxonomy" id="181472"/>
    <lineage>
        <taxon>Eukaryota</taxon>
        <taxon>Metazoa</taxon>
        <taxon>Chordata</taxon>
        <taxon>Craniata</taxon>
        <taxon>Vertebrata</taxon>
        <taxon>Euteleostomi</taxon>
        <taxon>Actinopterygii</taxon>
        <taxon>Neopterygii</taxon>
        <taxon>Teleostei</taxon>
        <taxon>Neoteleostei</taxon>
        <taxon>Acanthomorphata</taxon>
        <taxon>Ovalentaria</taxon>
        <taxon>Blenniimorphae</taxon>
        <taxon>Blenniiformes</taxon>
        <taxon>Blennioidei</taxon>
        <taxon>Blenniidae</taxon>
        <taxon>Salariinae</taxon>
        <taxon>Salarias</taxon>
    </lineage>
</organism>
<feature type="compositionally biased region" description="Pro residues" evidence="15">
    <location>
        <begin position="797"/>
        <end position="807"/>
    </location>
</feature>
<dbReference type="CDD" id="cd11304">
    <property type="entry name" value="Cadherin_repeat"/>
    <property type="match status" value="3"/>
</dbReference>
<dbReference type="Ensembl" id="ENSSFAT00005007818.1">
    <property type="protein sequence ID" value="ENSSFAP00005007432.1"/>
    <property type="gene ID" value="ENSSFAG00005004415.1"/>
</dbReference>
<feature type="domain" description="Cadherin" evidence="17">
    <location>
        <begin position="365"/>
        <end position="476"/>
    </location>
</feature>
<dbReference type="PANTHER" id="PTHR24025">
    <property type="entry name" value="DESMOGLEIN FAMILY MEMBER"/>
    <property type="match status" value="1"/>
</dbReference>
<feature type="chain" id="PRO_5025438515" description="Cadherin domain-containing protein" evidence="16">
    <location>
        <begin position="26"/>
        <end position="1114"/>
    </location>
</feature>
<reference evidence="18" key="1">
    <citation type="submission" date="2025-08" db="UniProtKB">
        <authorList>
            <consortium name="Ensembl"/>
        </authorList>
    </citation>
    <scope>IDENTIFICATION</scope>
</reference>
<feature type="domain" description="Cadherin" evidence="17">
    <location>
        <begin position="254"/>
        <end position="364"/>
    </location>
</feature>
<evidence type="ECO:0000256" key="6">
    <source>
        <dbReference type="ARBA" id="ARBA00022837"/>
    </source>
</evidence>
<evidence type="ECO:0000256" key="15">
    <source>
        <dbReference type="SAM" id="MobiDB-lite"/>
    </source>
</evidence>
<evidence type="ECO:0000313" key="18">
    <source>
        <dbReference type="Ensembl" id="ENSSFAP00005007432.1"/>
    </source>
</evidence>
<feature type="region of interest" description="Disordered" evidence="15">
    <location>
        <begin position="788"/>
        <end position="852"/>
    </location>
</feature>
<feature type="compositionally biased region" description="Polar residues" evidence="15">
    <location>
        <begin position="817"/>
        <end position="832"/>
    </location>
</feature>
<dbReference type="SUPFAM" id="SSF49313">
    <property type="entry name" value="Cadherin-like"/>
    <property type="match status" value="5"/>
</dbReference>
<evidence type="ECO:0000256" key="10">
    <source>
        <dbReference type="ARBA" id="ARBA00023136"/>
    </source>
</evidence>
<dbReference type="GO" id="GO:0007156">
    <property type="term" value="P:homophilic cell adhesion via plasma membrane adhesion molecules"/>
    <property type="evidence" value="ECO:0007669"/>
    <property type="project" value="InterPro"/>
</dbReference>
<feature type="region of interest" description="Disordered" evidence="15">
    <location>
        <begin position="1069"/>
        <end position="1114"/>
    </location>
</feature>
<dbReference type="InterPro" id="IPR027397">
    <property type="entry name" value="Catenin-bd_sf"/>
</dbReference>
<dbReference type="OMA" id="FHSEFET"/>
<name>A0A672FN50_SALFA</name>
<dbReference type="InterPro" id="IPR000233">
    <property type="entry name" value="Cadherin_Y-type_LIR"/>
</dbReference>
<dbReference type="GO" id="GO:0055113">
    <property type="term" value="P:epiboly involved in gastrulation with mouth forming second"/>
    <property type="evidence" value="ECO:0007669"/>
    <property type="project" value="UniProtKB-ARBA"/>
</dbReference>
<dbReference type="Proteomes" id="UP000472267">
    <property type="component" value="Unassembled WGS sequence"/>
</dbReference>
<dbReference type="InterPro" id="IPR009122">
    <property type="entry name" value="Desmosomal_cadherin"/>
</dbReference>
<dbReference type="PRINTS" id="PR01818">
    <property type="entry name" value="DESMOCADHERN"/>
</dbReference>
<dbReference type="PROSITE" id="PS00232">
    <property type="entry name" value="CADHERIN_1"/>
    <property type="match status" value="2"/>
</dbReference>
<dbReference type="AlphaFoldDB" id="A0A672FN50"/>
<evidence type="ECO:0000256" key="9">
    <source>
        <dbReference type="ARBA" id="ARBA00022989"/>
    </source>
</evidence>
<feature type="domain" description="Cadherin" evidence="17">
    <location>
        <begin position="61"/>
        <end position="143"/>
    </location>
</feature>
<evidence type="ECO:0000256" key="5">
    <source>
        <dbReference type="ARBA" id="ARBA00022737"/>
    </source>
</evidence>
<dbReference type="InterPro" id="IPR002126">
    <property type="entry name" value="Cadherin-like_dom"/>
</dbReference>
<evidence type="ECO:0000256" key="12">
    <source>
        <dbReference type="PROSITE-ProRule" id="PRU00043"/>
    </source>
</evidence>
<evidence type="ECO:0000256" key="16">
    <source>
        <dbReference type="SAM" id="SignalP"/>
    </source>
</evidence>
<dbReference type="GO" id="GO:0005509">
    <property type="term" value="F:calcium ion binding"/>
    <property type="evidence" value="ECO:0007669"/>
    <property type="project" value="UniProtKB-UniRule"/>
</dbReference>
<dbReference type="InParanoid" id="A0A672FN50"/>
<evidence type="ECO:0000256" key="3">
    <source>
        <dbReference type="ARBA" id="ARBA00022692"/>
    </source>
</evidence>
<evidence type="ECO:0000256" key="13">
    <source>
        <dbReference type="RuleBase" id="RU003318"/>
    </source>
</evidence>
<evidence type="ECO:0000256" key="8">
    <source>
        <dbReference type="ARBA" id="ARBA00022949"/>
    </source>
</evidence>
<keyword evidence="5" id="KW-0677">Repeat</keyword>
<evidence type="ECO:0000259" key="17">
    <source>
        <dbReference type="PROSITE" id="PS50268"/>
    </source>
</evidence>
<keyword evidence="3 13" id="KW-0812">Transmembrane</keyword>
<dbReference type="GO" id="GO:0005886">
    <property type="term" value="C:plasma membrane"/>
    <property type="evidence" value="ECO:0007669"/>
    <property type="project" value="UniProtKB-SubCell"/>
</dbReference>
<evidence type="ECO:0000256" key="7">
    <source>
        <dbReference type="ARBA" id="ARBA00022889"/>
    </source>
</evidence>
<keyword evidence="7 13" id="KW-0130">Cell adhesion</keyword>
<protein>
    <recommendedName>
        <fullName evidence="17">Cadherin domain-containing protein</fullName>
    </recommendedName>
</protein>
<dbReference type="InterPro" id="IPR050971">
    <property type="entry name" value="Cadherin-domain_protein"/>
</dbReference>
<evidence type="ECO:0000256" key="11">
    <source>
        <dbReference type="ARBA" id="ARBA00023180"/>
    </source>
</evidence>
<keyword evidence="19" id="KW-1185">Reference proteome</keyword>
<keyword evidence="8" id="KW-0965">Cell junction</keyword>
<dbReference type="Gene3D" id="2.60.40.60">
    <property type="entry name" value="Cadherins"/>
    <property type="match status" value="5"/>
</dbReference>
<reference evidence="18" key="2">
    <citation type="submission" date="2025-09" db="UniProtKB">
        <authorList>
            <consortium name="Ensembl"/>
        </authorList>
    </citation>
    <scope>IDENTIFICATION</scope>
</reference>
<dbReference type="SMART" id="SM00112">
    <property type="entry name" value="CA"/>
    <property type="match status" value="4"/>
</dbReference>
<feature type="domain" description="Cadherin" evidence="17">
    <location>
        <begin position="151"/>
        <end position="253"/>
    </location>
</feature>
<evidence type="ECO:0000313" key="19">
    <source>
        <dbReference type="Proteomes" id="UP000472267"/>
    </source>
</evidence>
<dbReference type="InterPro" id="IPR020894">
    <property type="entry name" value="Cadherin_CS"/>
</dbReference>
<gene>
    <name evidence="18" type="primary">LOC115385608</name>
</gene>
<evidence type="ECO:0000256" key="4">
    <source>
        <dbReference type="ARBA" id="ARBA00022723"/>
    </source>
</evidence>
<comment type="function">
    <text evidence="14">A component of desmosome cell-cell junctions which are required for positive regulation of cellular adhesion. Involved in the interaction of plaque proteins and intermediate filaments mediating cell-cell adhesion.</text>
</comment>
<feature type="compositionally biased region" description="Low complexity" evidence="15">
    <location>
        <begin position="1102"/>
        <end position="1114"/>
    </location>
</feature>
<keyword evidence="9" id="KW-1133">Transmembrane helix</keyword>
<comment type="subcellular location">
    <subcellularLocation>
        <location evidence="1">Cell junction</location>
        <location evidence="1">Desmosome</location>
    </subcellularLocation>
    <subcellularLocation>
        <location evidence="13">Cell membrane</location>
        <topology evidence="13">Single-pass type I membrane protein</topology>
    </subcellularLocation>
</comment>
<keyword evidence="2" id="KW-1003">Cell membrane</keyword>
<dbReference type="FunFam" id="2.60.40.60:FF:000011">
    <property type="entry name" value="Cadherin 1"/>
    <property type="match status" value="1"/>
</dbReference>
<dbReference type="Pfam" id="PF00028">
    <property type="entry name" value="Cadherin"/>
    <property type="match status" value="2"/>
</dbReference>
<dbReference type="Gene3D" id="4.10.900.10">
    <property type="entry name" value="TCF3-CBD (Catenin binding domain)"/>
    <property type="match status" value="1"/>
</dbReference>
<keyword evidence="11" id="KW-0325">Glycoprotein</keyword>
<keyword evidence="4" id="KW-0479">Metal-binding</keyword>
<dbReference type="FunFam" id="2.60.40.60:FF:000083">
    <property type="entry name" value="Desmoglein 1"/>
    <property type="match status" value="1"/>
</dbReference>